<feature type="chain" id="PRO_5013288134" description="Immunoglobulin V-set domain-containing protein" evidence="2">
    <location>
        <begin position="21"/>
        <end position="208"/>
    </location>
</feature>
<evidence type="ECO:0000313" key="4">
    <source>
        <dbReference type="Proteomes" id="UP000076420"/>
    </source>
</evidence>
<name>A0A2C9LL50_BIOGL</name>
<feature type="signal peptide" evidence="2">
    <location>
        <begin position="1"/>
        <end position="20"/>
    </location>
</feature>
<evidence type="ECO:0000256" key="1">
    <source>
        <dbReference type="SAM" id="Phobius"/>
    </source>
</evidence>
<gene>
    <name evidence="3" type="primary">106055249</name>
</gene>
<dbReference type="Proteomes" id="UP000076420">
    <property type="component" value="Unassembled WGS sequence"/>
</dbReference>
<keyword evidence="1" id="KW-0472">Membrane</keyword>
<dbReference type="KEGG" id="bgt:106055249"/>
<dbReference type="EnsemblMetazoa" id="BGLB032200-RA">
    <property type="protein sequence ID" value="BGLB032200-PA"/>
    <property type="gene ID" value="BGLB032200"/>
</dbReference>
<dbReference type="AlphaFoldDB" id="A0A2C9LL50"/>
<proteinExistence type="predicted"/>
<feature type="transmembrane region" description="Helical" evidence="1">
    <location>
        <begin position="134"/>
        <end position="156"/>
    </location>
</feature>
<sequence length="208" mass="24055">MAKEVILLCLLFLFFDCCICCQVAKEGENVTFNVTFMYDREPDIYWSLHEVDKTFSICEAGKKCEDFYKVSVTSLRRLDGKMYESTFFIQNATLDLFGEWRLNYGGASSQKDDVLLYSCILTKPVDLNDFNYKYVAIPVIVIVLICFIGLMCFLYYKTGCQCAMKECIHRNVVRLKMCSQHIACMCKKNTINRTIFDNSTENKPFSSV</sequence>
<organism evidence="3 4">
    <name type="scientific">Biomphalaria glabrata</name>
    <name type="common">Bloodfluke planorb</name>
    <name type="synonym">Freshwater snail</name>
    <dbReference type="NCBI Taxonomy" id="6526"/>
    <lineage>
        <taxon>Eukaryota</taxon>
        <taxon>Metazoa</taxon>
        <taxon>Spiralia</taxon>
        <taxon>Lophotrochozoa</taxon>
        <taxon>Mollusca</taxon>
        <taxon>Gastropoda</taxon>
        <taxon>Heterobranchia</taxon>
        <taxon>Euthyneura</taxon>
        <taxon>Panpulmonata</taxon>
        <taxon>Hygrophila</taxon>
        <taxon>Lymnaeoidea</taxon>
        <taxon>Planorbidae</taxon>
        <taxon>Biomphalaria</taxon>
    </lineage>
</organism>
<reference evidence="3" key="1">
    <citation type="submission" date="2020-05" db="UniProtKB">
        <authorList>
            <consortium name="EnsemblMetazoa"/>
        </authorList>
    </citation>
    <scope>IDENTIFICATION</scope>
    <source>
        <strain evidence="3">BB02</strain>
    </source>
</reference>
<keyword evidence="1" id="KW-1133">Transmembrane helix</keyword>
<keyword evidence="1" id="KW-0812">Transmembrane</keyword>
<evidence type="ECO:0008006" key="5">
    <source>
        <dbReference type="Google" id="ProtNLM"/>
    </source>
</evidence>
<protein>
    <recommendedName>
        <fullName evidence="5">Immunoglobulin V-set domain-containing protein</fullName>
    </recommendedName>
</protein>
<accession>A0A2C9LL50</accession>
<evidence type="ECO:0000256" key="2">
    <source>
        <dbReference type="SAM" id="SignalP"/>
    </source>
</evidence>
<keyword evidence="2" id="KW-0732">Signal</keyword>
<evidence type="ECO:0000313" key="3">
    <source>
        <dbReference type="EnsemblMetazoa" id="BGLB032200-PA"/>
    </source>
</evidence>
<dbReference type="VEuPathDB" id="VectorBase:BGLB032200"/>